<dbReference type="OrthoDB" id="1491115at2"/>
<name>A0A7X5AVZ8_9GAMM</name>
<dbReference type="RefSeq" id="WP_161446743.1">
    <property type="nucleotide sequence ID" value="NZ_WXWU01000125.1"/>
</dbReference>
<comment type="caution">
    <text evidence="1">The sequence shown here is derived from an EMBL/GenBank/DDBJ whole genome shotgun (WGS) entry which is preliminary data.</text>
</comment>
<dbReference type="InterPro" id="IPR011009">
    <property type="entry name" value="Kinase-like_dom_sf"/>
</dbReference>
<evidence type="ECO:0000313" key="1">
    <source>
        <dbReference type="EMBL" id="NAW67460.1"/>
    </source>
</evidence>
<sequence length="443" mass="50208">MTTRREFLCQQIQLIDGVVPNAAIALNKHQKMAWSPFQFFRGTAQLFYADLAQGVLVLPDLLLAKPGQTFIMGDCHLTNFGFLTEEGSQGDQVIFSPNDFDDACVGYGVWDLARYLTSLALASDFGCGLLEGRYLTEELAIDDDLNAVNKDDIHQACEAFLSAYLKTLQHVIEDNDARYNVLKKFDDDHVLDKYCRKATKRAAGGKDFLSKSQLAKSTTFEDGRLRFADKPLKYQRIDAAEYEEAETRFRPYLDDDVLDIVIRLDAGTGSNNVGRYYFLVGPNDVRSIDDLPLCHIVEVKQQRQAAPIYAFPDISPVNSLNPAHLTADCQRFMQRRPDLLLDEVIWRDKHWLVRSRHHARLSVKPEDLVLNDKDPCTAFCQYASACGEALALAHSRGDRRSVRFEQFMLESLPGNEDALITACQQYSEQVIEDYKIHCALLEK</sequence>
<dbReference type="InterPro" id="IPR018721">
    <property type="entry name" value="DUF2252"/>
</dbReference>
<gene>
    <name evidence="1" type="ORF">CAG72_19895</name>
</gene>
<proteinExistence type="predicted"/>
<dbReference type="SUPFAM" id="SSF56112">
    <property type="entry name" value="Protein kinase-like (PK-like)"/>
    <property type="match status" value="1"/>
</dbReference>
<evidence type="ECO:0000313" key="2">
    <source>
        <dbReference type="Proteomes" id="UP000465712"/>
    </source>
</evidence>
<dbReference type="PANTHER" id="PTHR39441:SF1">
    <property type="entry name" value="DUF2252 DOMAIN-CONTAINING PROTEIN"/>
    <property type="match status" value="1"/>
</dbReference>
<accession>A0A7X5AVZ8</accession>
<dbReference type="EMBL" id="WXWW01000285">
    <property type="protein sequence ID" value="NAW67460.1"/>
    <property type="molecule type" value="Genomic_DNA"/>
</dbReference>
<dbReference type="AlphaFoldDB" id="A0A7X5AVZ8"/>
<dbReference type="Pfam" id="PF10009">
    <property type="entry name" value="DUF2252"/>
    <property type="match status" value="2"/>
</dbReference>
<dbReference type="Proteomes" id="UP000465712">
    <property type="component" value="Unassembled WGS sequence"/>
</dbReference>
<reference evidence="1 2" key="1">
    <citation type="submission" date="2017-05" db="EMBL/GenBank/DDBJ databases">
        <title>High clonality and local adaptation shapes Vibrionaceae linages within an endangered oasis.</title>
        <authorList>
            <person name="Vazquez-Rosas-Landa M."/>
        </authorList>
    </citation>
    <scope>NUCLEOTIDE SEQUENCE [LARGE SCALE GENOMIC DNA]</scope>
    <source>
        <strain evidence="1 2">P46_P4S1P180</strain>
    </source>
</reference>
<dbReference type="PANTHER" id="PTHR39441">
    <property type="entry name" value="DUF2252 DOMAIN-CONTAINING PROTEIN"/>
    <property type="match status" value="1"/>
</dbReference>
<organism evidence="1 2">
    <name type="scientific">Photobacterium halotolerans</name>
    <dbReference type="NCBI Taxonomy" id="265726"/>
    <lineage>
        <taxon>Bacteria</taxon>
        <taxon>Pseudomonadati</taxon>
        <taxon>Pseudomonadota</taxon>
        <taxon>Gammaproteobacteria</taxon>
        <taxon>Vibrionales</taxon>
        <taxon>Vibrionaceae</taxon>
        <taxon>Photobacterium</taxon>
    </lineage>
</organism>
<protein>
    <submittedName>
        <fullName evidence="1">DUF2252 domain-containing protein</fullName>
    </submittedName>
</protein>